<comment type="caution">
    <text evidence="2">The sequence shown here is derived from an EMBL/GenBank/DDBJ whole genome shotgun (WGS) entry which is preliminary data.</text>
</comment>
<protein>
    <submittedName>
        <fullName evidence="2">Uncharacterized protein</fullName>
    </submittedName>
</protein>
<evidence type="ECO:0000313" key="3">
    <source>
        <dbReference type="Proteomes" id="UP000306102"/>
    </source>
</evidence>
<sequence>MHLWPSMRIRESFKQSYLEKLEWNLHRMNIKKKQQQQQQQKQKQKHQSESRQRLLDDEDDVTTETNQGDGIVVDSENNHTGGALYRELLFILSCCYGYFCCGGTTHPFVYILGICYFSEVGFDELLPYGCLLNWVLMNCCHMGV</sequence>
<feature type="region of interest" description="Disordered" evidence="1">
    <location>
        <begin position="34"/>
        <end position="72"/>
    </location>
</feature>
<dbReference type="PANTHER" id="PTHR37263">
    <property type="entry name" value="EXPRESSED PROTEIN"/>
    <property type="match status" value="1"/>
</dbReference>
<gene>
    <name evidence="2" type="ORF">TEA_004412</name>
</gene>
<dbReference type="EMBL" id="SDRB02011354">
    <property type="protein sequence ID" value="THG01684.1"/>
    <property type="molecule type" value="Genomic_DNA"/>
</dbReference>
<proteinExistence type="predicted"/>
<feature type="compositionally biased region" description="Basic and acidic residues" evidence="1">
    <location>
        <begin position="46"/>
        <end position="55"/>
    </location>
</feature>
<name>A0A4S4DH43_CAMSN</name>
<keyword evidence="3" id="KW-1185">Reference proteome</keyword>
<evidence type="ECO:0000313" key="2">
    <source>
        <dbReference type="EMBL" id="THG01684.1"/>
    </source>
</evidence>
<organism evidence="2 3">
    <name type="scientific">Camellia sinensis var. sinensis</name>
    <name type="common">China tea</name>
    <dbReference type="NCBI Taxonomy" id="542762"/>
    <lineage>
        <taxon>Eukaryota</taxon>
        <taxon>Viridiplantae</taxon>
        <taxon>Streptophyta</taxon>
        <taxon>Embryophyta</taxon>
        <taxon>Tracheophyta</taxon>
        <taxon>Spermatophyta</taxon>
        <taxon>Magnoliopsida</taxon>
        <taxon>eudicotyledons</taxon>
        <taxon>Gunneridae</taxon>
        <taxon>Pentapetalae</taxon>
        <taxon>asterids</taxon>
        <taxon>Ericales</taxon>
        <taxon>Theaceae</taxon>
        <taxon>Camellia</taxon>
    </lineage>
</organism>
<evidence type="ECO:0000256" key="1">
    <source>
        <dbReference type="SAM" id="MobiDB-lite"/>
    </source>
</evidence>
<reference evidence="2 3" key="1">
    <citation type="journal article" date="2018" name="Proc. Natl. Acad. Sci. U.S.A.">
        <title>Draft genome sequence of Camellia sinensis var. sinensis provides insights into the evolution of the tea genome and tea quality.</title>
        <authorList>
            <person name="Wei C."/>
            <person name="Yang H."/>
            <person name="Wang S."/>
            <person name="Zhao J."/>
            <person name="Liu C."/>
            <person name="Gao L."/>
            <person name="Xia E."/>
            <person name="Lu Y."/>
            <person name="Tai Y."/>
            <person name="She G."/>
            <person name="Sun J."/>
            <person name="Cao H."/>
            <person name="Tong W."/>
            <person name="Gao Q."/>
            <person name="Li Y."/>
            <person name="Deng W."/>
            <person name="Jiang X."/>
            <person name="Wang W."/>
            <person name="Chen Q."/>
            <person name="Zhang S."/>
            <person name="Li H."/>
            <person name="Wu J."/>
            <person name="Wang P."/>
            <person name="Li P."/>
            <person name="Shi C."/>
            <person name="Zheng F."/>
            <person name="Jian J."/>
            <person name="Huang B."/>
            <person name="Shan D."/>
            <person name="Shi M."/>
            <person name="Fang C."/>
            <person name="Yue Y."/>
            <person name="Li F."/>
            <person name="Li D."/>
            <person name="Wei S."/>
            <person name="Han B."/>
            <person name="Jiang C."/>
            <person name="Yin Y."/>
            <person name="Xia T."/>
            <person name="Zhang Z."/>
            <person name="Bennetzen J.L."/>
            <person name="Zhao S."/>
            <person name="Wan X."/>
        </authorList>
    </citation>
    <scope>NUCLEOTIDE SEQUENCE [LARGE SCALE GENOMIC DNA]</scope>
    <source>
        <strain evidence="3">cv. Shuchazao</strain>
        <tissue evidence="2">Leaf</tissue>
    </source>
</reference>
<dbReference type="PANTHER" id="PTHR37263:SF2">
    <property type="entry name" value="EXPRESSED PROTEIN"/>
    <property type="match status" value="1"/>
</dbReference>
<dbReference type="Proteomes" id="UP000306102">
    <property type="component" value="Unassembled WGS sequence"/>
</dbReference>
<accession>A0A4S4DH43</accession>
<dbReference type="AlphaFoldDB" id="A0A4S4DH43"/>